<evidence type="ECO:0000256" key="6">
    <source>
        <dbReference type="ARBA" id="ARBA00022989"/>
    </source>
</evidence>
<keyword evidence="5 10" id="KW-0812">Transmembrane</keyword>
<dbReference type="PIRSF" id="PIRSF006603">
    <property type="entry name" value="DinF"/>
    <property type="match status" value="1"/>
</dbReference>
<keyword evidence="4" id="KW-1003">Cell membrane</keyword>
<keyword evidence="8 10" id="KW-0472">Membrane</keyword>
<keyword evidence="6 10" id="KW-1133">Transmembrane helix</keyword>
<protein>
    <recommendedName>
        <fullName evidence="9">Multidrug-efflux transporter</fullName>
    </recommendedName>
</protein>
<keyword evidence="7" id="KW-0406">Ion transport</keyword>
<proteinExistence type="predicted"/>
<dbReference type="Pfam" id="PF01554">
    <property type="entry name" value="MatE"/>
    <property type="match status" value="2"/>
</dbReference>
<evidence type="ECO:0000256" key="9">
    <source>
        <dbReference type="ARBA" id="ARBA00031636"/>
    </source>
</evidence>
<dbReference type="PANTHER" id="PTHR43298:SF2">
    <property type="entry name" value="FMN_FAD EXPORTER YEEO-RELATED"/>
    <property type="match status" value="1"/>
</dbReference>
<dbReference type="InterPro" id="IPR050222">
    <property type="entry name" value="MATE_MdtK"/>
</dbReference>
<dbReference type="InterPro" id="IPR002528">
    <property type="entry name" value="MATE_fam"/>
</dbReference>
<feature type="transmembrane region" description="Helical" evidence="10">
    <location>
        <begin position="429"/>
        <end position="449"/>
    </location>
</feature>
<accession>A0A6N4DT77</accession>
<evidence type="ECO:0000256" key="5">
    <source>
        <dbReference type="ARBA" id="ARBA00022692"/>
    </source>
</evidence>
<feature type="transmembrane region" description="Helical" evidence="10">
    <location>
        <begin position="172"/>
        <end position="192"/>
    </location>
</feature>
<keyword evidence="2" id="KW-0813">Transport</keyword>
<feature type="transmembrane region" description="Helical" evidence="10">
    <location>
        <begin position="326"/>
        <end position="349"/>
    </location>
</feature>
<comment type="caution">
    <text evidence="11">The sequence shown here is derived from an EMBL/GenBank/DDBJ whole genome shotgun (WGS) entry which is preliminary data.</text>
</comment>
<keyword evidence="3" id="KW-0050">Antiport</keyword>
<evidence type="ECO:0000256" key="10">
    <source>
        <dbReference type="SAM" id="Phobius"/>
    </source>
</evidence>
<evidence type="ECO:0000256" key="1">
    <source>
        <dbReference type="ARBA" id="ARBA00004429"/>
    </source>
</evidence>
<evidence type="ECO:0000256" key="2">
    <source>
        <dbReference type="ARBA" id="ARBA00022448"/>
    </source>
</evidence>
<dbReference type="NCBIfam" id="TIGR00797">
    <property type="entry name" value="matE"/>
    <property type="match status" value="1"/>
</dbReference>
<dbReference type="Proteomes" id="UP000250928">
    <property type="component" value="Unassembled WGS sequence"/>
</dbReference>
<dbReference type="GO" id="GO:0042910">
    <property type="term" value="F:xenobiotic transmembrane transporter activity"/>
    <property type="evidence" value="ECO:0007669"/>
    <property type="project" value="InterPro"/>
</dbReference>
<evidence type="ECO:0000256" key="7">
    <source>
        <dbReference type="ARBA" id="ARBA00023065"/>
    </source>
</evidence>
<feature type="transmembrane region" description="Helical" evidence="10">
    <location>
        <begin position="289"/>
        <end position="314"/>
    </location>
</feature>
<feature type="transmembrane region" description="Helical" evidence="10">
    <location>
        <begin position="58"/>
        <end position="84"/>
    </location>
</feature>
<feature type="transmembrane region" description="Helical" evidence="10">
    <location>
        <begin position="198"/>
        <end position="222"/>
    </location>
</feature>
<comment type="subcellular location">
    <subcellularLocation>
        <location evidence="1">Cell inner membrane</location>
        <topology evidence="1">Multi-pass membrane protein</topology>
    </subcellularLocation>
</comment>
<dbReference type="GO" id="GO:0006811">
    <property type="term" value="P:monoatomic ion transport"/>
    <property type="evidence" value="ECO:0007669"/>
    <property type="project" value="UniProtKB-KW"/>
</dbReference>
<evidence type="ECO:0000256" key="8">
    <source>
        <dbReference type="ARBA" id="ARBA00023136"/>
    </source>
</evidence>
<evidence type="ECO:0000313" key="11">
    <source>
        <dbReference type="EMBL" id="PUE01203.1"/>
    </source>
</evidence>
<evidence type="ECO:0000313" key="12">
    <source>
        <dbReference type="Proteomes" id="UP000250928"/>
    </source>
</evidence>
<feature type="transmembrane region" description="Helical" evidence="10">
    <location>
        <begin position="142"/>
        <end position="160"/>
    </location>
</feature>
<evidence type="ECO:0000256" key="3">
    <source>
        <dbReference type="ARBA" id="ARBA00022449"/>
    </source>
</evidence>
<dbReference type="CDD" id="cd13131">
    <property type="entry name" value="MATE_NorM_like"/>
    <property type="match status" value="1"/>
</dbReference>
<dbReference type="AlphaFoldDB" id="A0A6N4DT77"/>
<feature type="transmembrane region" description="Helical" evidence="10">
    <location>
        <begin position="361"/>
        <end position="379"/>
    </location>
</feature>
<name>A0A6N4DT77_9GAMM</name>
<dbReference type="InterPro" id="IPR048279">
    <property type="entry name" value="MdtK-like"/>
</dbReference>
<organism evidence="11 12">
    <name type="scientific">Candidatus Sedimenticola endophacoides</name>
    <dbReference type="NCBI Taxonomy" id="2548426"/>
    <lineage>
        <taxon>Bacteria</taxon>
        <taxon>Pseudomonadati</taxon>
        <taxon>Pseudomonadota</taxon>
        <taxon>Gammaproteobacteria</taxon>
        <taxon>Chromatiales</taxon>
        <taxon>Sedimenticolaceae</taxon>
        <taxon>Sedimenticola</taxon>
    </lineage>
</organism>
<evidence type="ECO:0000256" key="4">
    <source>
        <dbReference type="ARBA" id="ARBA00022475"/>
    </source>
</evidence>
<feature type="transmembrane region" description="Helical" evidence="10">
    <location>
        <begin position="251"/>
        <end position="277"/>
    </location>
</feature>
<feature type="transmembrane region" description="Helical" evidence="10">
    <location>
        <begin position="105"/>
        <end position="130"/>
    </location>
</feature>
<dbReference type="PANTHER" id="PTHR43298">
    <property type="entry name" value="MULTIDRUG RESISTANCE PROTEIN NORM-RELATED"/>
    <property type="match status" value="1"/>
</dbReference>
<dbReference type="EMBL" id="PQCO01000205">
    <property type="protein sequence ID" value="PUE01203.1"/>
    <property type="molecule type" value="Genomic_DNA"/>
</dbReference>
<dbReference type="GO" id="GO:0005886">
    <property type="term" value="C:plasma membrane"/>
    <property type="evidence" value="ECO:0007669"/>
    <property type="project" value="UniProtKB-SubCell"/>
</dbReference>
<dbReference type="GO" id="GO:0015297">
    <property type="term" value="F:antiporter activity"/>
    <property type="evidence" value="ECO:0007669"/>
    <property type="project" value="UniProtKB-KW"/>
</dbReference>
<reference evidence="11 12" key="1">
    <citation type="submission" date="2018-01" db="EMBL/GenBank/DDBJ databases">
        <title>Novel co-symbiosis in the lucinid bivalve Phacoides pectinatus.</title>
        <authorList>
            <person name="Lim S.J."/>
            <person name="Davis B.G."/>
            <person name="Gill D.E."/>
            <person name="Engel A.S."/>
            <person name="Anderson L.C."/>
            <person name="Campbell B.J."/>
        </authorList>
    </citation>
    <scope>NUCLEOTIDE SEQUENCE [LARGE SCALE GENOMIC DNA]</scope>
    <source>
        <strain evidence="11">N3_P5</strain>
    </source>
</reference>
<sequence length="461" mass="48983">MPHRPTAPPPEQTTRHRLLAEGGALLGLALPLMVSQLARTGIGFVDTVMAGRDSEVSLAGVAIGSSLWIPVFLALMGTLAATTPRVAHAFGALRPAEVRRTVQQALWLALLLGVGSMLLLQNLGGLFSLLEVAPDVLLQAEGYIQAVAWGLPAVAGFQVLKSLNEGVHITRPFMYISALALLANIPLNYVLIYGELGLPALGGVGCGWATAIVLWLEFLALLRVTLNSNPLRAFRPLTDWRHPDPARMGDLLRLGLPIGISFFIESSMFALIALFLAKLGATVVSGHQIAISFSSLVFMIPLSLSMALTVRVGYSLGAGDPRHARLTGMLGLVLALATASLSSLLMLLFPDTIAALYSRDPAVLALAVELLTLAALFQFSDALQVSAAGALRGHQDTRFAFLAILIAYWGVGLPLGYTLGLTRVWGEPLGASGFWIGLIIGLSLAALLLGTRLHRISRRHI</sequence>
<gene>
    <name evidence="11" type="ORF">C3L24_08320</name>
</gene>
<feature type="transmembrane region" description="Helical" evidence="10">
    <location>
        <begin position="399"/>
        <end position="417"/>
    </location>
</feature>
<feature type="transmembrane region" description="Helical" evidence="10">
    <location>
        <begin position="18"/>
        <end position="38"/>
    </location>
</feature>